<evidence type="ECO:0000313" key="2">
    <source>
        <dbReference type="EMBL" id="AUM14013.1"/>
    </source>
</evidence>
<dbReference type="Proteomes" id="UP000235116">
    <property type="component" value="Chromosome"/>
</dbReference>
<keyword evidence="1" id="KW-0812">Transmembrane</keyword>
<keyword evidence="1" id="KW-1133">Transmembrane helix</keyword>
<dbReference type="KEGG" id="kak:Kalk_16965"/>
<keyword evidence="1" id="KW-0472">Membrane</keyword>
<name>A0A2K9LP15_9GAMM</name>
<gene>
    <name evidence="2" type="ORF">Kalk_16965</name>
</gene>
<proteinExistence type="predicted"/>
<organism evidence="2 3">
    <name type="scientific">Ketobacter alkanivorans</name>
    <dbReference type="NCBI Taxonomy" id="1917421"/>
    <lineage>
        <taxon>Bacteria</taxon>
        <taxon>Pseudomonadati</taxon>
        <taxon>Pseudomonadota</taxon>
        <taxon>Gammaproteobacteria</taxon>
        <taxon>Pseudomonadales</taxon>
        <taxon>Ketobacteraceae</taxon>
        <taxon>Ketobacter</taxon>
    </lineage>
</organism>
<feature type="transmembrane region" description="Helical" evidence="1">
    <location>
        <begin position="6"/>
        <end position="23"/>
    </location>
</feature>
<protein>
    <recommendedName>
        <fullName evidence="4">Twin transmembrane helix small protein</fullName>
    </recommendedName>
</protein>
<feature type="transmembrane region" description="Helical" evidence="1">
    <location>
        <begin position="44"/>
        <end position="67"/>
    </location>
</feature>
<evidence type="ECO:0000256" key="1">
    <source>
        <dbReference type="SAM" id="Phobius"/>
    </source>
</evidence>
<dbReference type="NCBIfam" id="NF033233">
    <property type="entry name" value="twin_helix"/>
    <property type="match status" value="1"/>
</dbReference>
<dbReference type="EMBL" id="CP022684">
    <property type="protein sequence ID" value="AUM14013.1"/>
    <property type="molecule type" value="Genomic_DNA"/>
</dbReference>
<evidence type="ECO:0000313" key="3">
    <source>
        <dbReference type="Proteomes" id="UP000235116"/>
    </source>
</evidence>
<dbReference type="Pfam" id="PF11137">
    <property type="entry name" value="DUF2909"/>
    <property type="match status" value="1"/>
</dbReference>
<reference evidence="3" key="1">
    <citation type="submission" date="2017-08" db="EMBL/GenBank/DDBJ databases">
        <title>Direct submision.</title>
        <authorList>
            <person name="Kim S.-J."/>
            <person name="Rhee S.-K."/>
        </authorList>
    </citation>
    <scope>NUCLEOTIDE SEQUENCE [LARGE SCALE GENOMIC DNA]</scope>
    <source>
        <strain evidence="3">GI5</strain>
    </source>
</reference>
<dbReference type="AlphaFoldDB" id="A0A2K9LP15"/>
<dbReference type="InterPro" id="IPR021313">
    <property type="entry name" value="DUF2909"/>
</dbReference>
<keyword evidence="3" id="KW-1185">Reference proteome</keyword>
<accession>A0A2K9LP15</accession>
<evidence type="ECO:0008006" key="4">
    <source>
        <dbReference type="Google" id="ProtNLM"/>
    </source>
</evidence>
<sequence length="74" mass="8118">MEIAMLMKVAVIAVLFVIVFSLFGALRSLVRNQEGDKQRTVKLLAYRVGFSALLLILLGIAFAMGWIQPHGLTG</sequence>